<accession>A0A922S549</accession>
<dbReference type="AlphaFoldDB" id="A0A922S549"/>
<organism evidence="2 3">
    <name type="scientific">Schistosoma haematobium</name>
    <name type="common">Blood fluke</name>
    <dbReference type="NCBI Taxonomy" id="6185"/>
    <lineage>
        <taxon>Eukaryota</taxon>
        <taxon>Metazoa</taxon>
        <taxon>Spiralia</taxon>
        <taxon>Lophotrochozoa</taxon>
        <taxon>Platyhelminthes</taxon>
        <taxon>Trematoda</taxon>
        <taxon>Digenea</taxon>
        <taxon>Strigeidida</taxon>
        <taxon>Schistosomatoidea</taxon>
        <taxon>Schistosomatidae</taxon>
        <taxon>Schistosoma</taxon>
    </lineage>
</organism>
<dbReference type="CTD" id="75577250"/>
<keyword evidence="1" id="KW-0732">Signal</keyword>
<comment type="caution">
    <text evidence="2">The sequence shown here is derived from an EMBL/GenBank/DDBJ whole genome shotgun (WGS) entry which is preliminary data.</text>
</comment>
<reference evidence="2" key="2">
    <citation type="journal article" date="2019" name="Gigascience">
        <title>High-quality Schistosoma haematobium genome achieved by single-molecule and long-range sequencing.</title>
        <authorList>
            <person name="Stroehlein A.J."/>
            <person name="Korhonen P.K."/>
            <person name="Chong T.M."/>
            <person name="Lim Y.L."/>
            <person name="Chan K.G."/>
            <person name="Webster B."/>
            <person name="Rollinson D."/>
            <person name="Brindley P.J."/>
            <person name="Gasser R.B."/>
            <person name="Young N.D."/>
        </authorList>
    </citation>
    <scope>NUCLEOTIDE SEQUENCE</scope>
</reference>
<reference evidence="2" key="4">
    <citation type="journal article" date="2022" name="PLoS Pathog.">
        <title>Chromosome-level genome of Schistosoma haematobium underpins genome-wide explorations of molecular variation.</title>
        <authorList>
            <person name="Stroehlein A.J."/>
            <person name="Korhonen P.K."/>
            <person name="Lee V.V."/>
            <person name="Ralph S.A."/>
            <person name="Mentink-Kane M."/>
            <person name="You H."/>
            <person name="McManus D.P."/>
            <person name="Tchuente L.T."/>
            <person name="Stothard J.R."/>
            <person name="Kaur P."/>
            <person name="Dudchenko O."/>
            <person name="Aiden E.L."/>
            <person name="Yang B."/>
            <person name="Yang H."/>
            <person name="Emery A.M."/>
            <person name="Webster B.L."/>
            <person name="Brindley P.J."/>
            <person name="Rollinson D."/>
            <person name="Chang B.C.H."/>
            <person name="Gasser R.B."/>
            <person name="Young N.D."/>
        </authorList>
    </citation>
    <scope>NUCLEOTIDE SEQUENCE</scope>
</reference>
<dbReference type="RefSeq" id="XP_051073357.1">
    <property type="nucleotide sequence ID" value="XM_051212510.1"/>
</dbReference>
<name>A0A922S549_SCHHA</name>
<protein>
    <submittedName>
        <fullName evidence="2">Uncharacterized protein</fullName>
    </submittedName>
</protein>
<evidence type="ECO:0000313" key="2">
    <source>
        <dbReference type="EMBL" id="KAH9594197.1"/>
    </source>
</evidence>
<dbReference type="GeneID" id="75577250"/>
<dbReference type="EMBL" id="AMPZ03000001">
    <property type="protein sequence ID" value="KAH9594197.1"/>
    <property type="molecule type" value="Genomic_DNA"/>
</dbReference>
<reference evidence="2" key="1">
    <citation type="journal article" date="2012" name="Nat. Genet.">
        <title>Whole-genome sequence of Schistosoma haematobium.</title>
        <authorList>
            <person name="Young N.D."/>
            <person name="Jex A.R."/>
            <person name="Li B."/>
            <person name="Liu S."/>
            <person name="Yang L."/>
            <person name="Xiong Z."/>
            <person name="Li Y."/>
            <person name="Cantacessi C."/>
            <person name="Hall R.S."/>
            <person name="Xu X."/>
            <person name="Chen F."/>
            <person name="Wu X."/>
            <person name="Zerlotini A."/>
            <person name="Oliveira G."/>
            <person name="Hofmann A."/>
            <person name="Zhang G."/>
            <person name="Fang X."/>
            <person name="Kang Y."/>
            <person name="Campbell B.E."/>
            <person name="Loukas A."/>
            <person name="Ranganathan S."/>
            <person name="Rollinson D."/>
            <person name="Rinaldi G."/>
            <person name="Brindley P.J."/>
            <person name="Yang H."/>
            <person name="Wang J."/>
            <person name="Wang J."/>
            <person name="Gasser R.B."/>
        </authorList>
    </citation>
    <scope>NUCLEOTIDE SEQUENCE</scope>
</reference>
<evidence type="ECO:0000256" key="1">
    <source>
        <dbReference type="SAM" id="SignalP"/>
    </source>
</evidence>
<proteinExistence type="predicted"/>
<feature type="signal peptide" evidence="1">
    <location>
        <begin position="1"/>
        <end position="21"/>
    </location>
</feature>
<gene>
    <name evidence="2" type="ORF">MS3_00004573</name>
</gene>
<keyword evidence="3" id="KW-1185">Reference proteome</keyword>
<dbReference type="Proteomes" id="UP000471633">
    <property type="component" value="Unassembled WGS sequence"/>
</dbReference>
<feature type="chain" id="PRO_5036696803" evidence="1">
    <location>
        <begin position="22"/>
        <end position="124"/>
    </location>
</feature>
<reference evidence="2" key="3">
    <citation type="submission" date="2021-06" db="EMBL/GenBank/DDBJ databases">
        <title>Chromosome-level genome assembly for S. haematobium.</title>
        <authorList>
            <person name="Stroehlein A.J."/>
        </authorList>
    </citation>
    <scope>NUCLEOTIDE SEQUENCE</scope>
</reference>
<sequence length="124" mass="14489">MNIYVTGILCTIGLIISQGFTATTNLPEDQLDELNIINKYLKLKGINKQFTEDDLQKLLNNNEIDKHLVKKINNTHPIETYTQKHDEPIIPLWIINPPYYLAEKLFQLLGYLIRYDDGLEIYRP</sequence>
<dbReference type="KEGG" id="shx:MS3_00004573"/>
<evidence type="ECO:0000313" key="3">
    <source>
        <dbReference type="Proteomes" id="UP000471633"/>
    </source>
</evidence>